<dbReference type="PANTHER" id="PTHR30532:SF28">
    <property type="entry name" value="PETROBACTIN-BINDING PROTEIN YCLQ"/>
    <property type="match status" value="1"/>
</dbReference>
<protein>
    <submittedName>
        <fullName evidence="8">ABC transporter substrate-binding protein</fullName>
    </submittedName>
</protein>
<keyword evidence="4" id="KW-0410">Iron transport</keyword>
<reference evidence="8" key="1">
    <citation type="submission" date="2022-02" db="EMBL/GenBank/DDBJ databases">
        <title>Vibrio sp. nov, a new bacterium isolated from seawater.</title>
        <authorList>
            <person name="Yuan Y."/>
        </authorList>
    </citation>
    <scope>NUCLEOTIDE SEQUENCE</scope>
    <source>
        <strain evidence="8">ZSDZ65</strain>
    </source>
</reference>
<keyword evidence="4" id="KW-0408">Iron</keyword>
<dbReference type="PROSITE" id="PS50983">
    <property type="entry name" value="FE_B12_PBP"/>
    <property type="match status" value="1"/>
</dbReference>
<keyword evidence="9" id="KW-1185">Reference proteome</keyword>
<organism evidence="8 9">
    <name type="scientific">Vibrio qingdaonensis</name>
    <dbReference type="NCBI Taxonomy" id="2829491"/>
    <lineage>
        <taxon>Bacteria</taxon>
        <taxon>Pseudomonadati</taxon>
        <taxon>Pseudomonadota</taxon>
        <taxon>Gammaproteobacteria</taxon>
        <taxon>Vibrionales</taxon>
        <taxon>Vibrionaceae</taxon>
        <taxon>Vibrio</taxon>
    </lineage>
</organism>
<dbReference type="RefSeq" id="WP_265677786.1">
    <property type="nucleotide sequence ID" value="NZ_JAKRRY010000065.1"/>
</dbReference>
<gene>
    <name evidence="8" type="ORF">MD535_24420</name>
</gene>
<keyword evidence="3" id="KW-0813">Transport</keyword>
<comment type="subcellular location">
    <subcellularLocation>
        <location evidence="1">Cell envelope</location>
    </subcellularLocation>
</comment>
<dbReference type="Pfam" id="PF01497">
    <property type="entry name" value="Peripla_BP_2"/>
    <property type="match status" value="1"/>
</dbReference>
<dbReference type="EMBL" id="JAKRRY010000065">
    <property type="protein sequence ID" value="MCW8349136.1"/>
    <property type="molecule type" value="Genomic_DNA"/>
</dbReference>
<sequence length="305" mass="33705">MNQVFGFIKRASITVAACSMFVGHAFAVTIDHYKGSVEFKETPKRVVVLGNGSLDVLDRIGVQPVGAPHGLLPSYLTQYKTSTSNTGSVSEPDFETIYTLKPDVIIAENRMLRIYDELNEIAPTVMFYVDNGQYWQDTQANWRMLGQLFDKEQEVEALIEETQSQLTTAADQVEEEQLNALMLMNNGNNVAMFNKGSRFSIIFDDFNFAESNSQNVAPVEGSHGNLISFEYISDAKPDVIFILDREQAIGRSVGKAKEMFNNPLVNSTPAAKAKKVVFIDPNAWYLSGGGVTATQTMISDITSAL</sequence>
<evidence type="ECO:0000313" key="8">
    <source>
        <dbReference type="EMBL" id="MCW8349136.1"/>
    </source>
</evidence>
<dbReference type="AlphaFoldDB" id="A0A9X3CSW0"/>
<dbReference type="PANTHER" id="PTHR30532">
    <property type="entry name" value="IRON III DICITRATE-BINDING PERIPLASMIC PROTEIN"/>
    <property type="match status" value="1"/>
</dbReference>
<comment type="caution">
    <text evidence="8">The sequence shown here is derived from an EMBL/GenBank/DDBJ whole genome shotgun (WGS) entry which is preliminary data.</text>
</comment>
<feature type="domain" description="Fe/B12 periplasmic-binding" evidence="7">
    <location>
        <begin position="45"/>
        <end position="305"/>
    </location>
</feature>
<keyword evidence="5 6" id="KW-0732">Signal</keyword>
<evidence type="ECO:0000256" key="2">
    <source>
        <dbReference type="ARBA" id="ARBA00008814"/>
    </source>
</evidence>
<dbReference type="InterPro" id="IPR002491">
    <property type="entry name" value="ABC_transptr_periplasmic_BD"/>
</dbReference>
<dbReference type="Gene3D" id="3.40.50.1980">
    <property type="entry name" value="Nitrogenase molybdenum iron protein domain"/>
    <property type="match status" value="2"/>
</dbReference>
<proteinExistence type="inferred from homology"/>
<name>A0A9X3CSW0_9VIBR</name>
<evidence type="ECO:0000259" key="7">
    <source>
        <dbReference type="PROSITE" id="PS50983"/>
    </source>
</evidence>
<dbReference type="GO" id="GO:0030288">
    <property type="term" value="C:outer membrane-bounded periplasmic space"/>
    <property type="evidence" value="ECO:0007669"/>
    <property type="project" value="TreeGrafter"/>
</dbReference>
<evidence type="ECO:0000256" key="3">
    <source>
        <dbReference type="ARBA" id="ARBA00022448"/>
    </source>
</evidence>
<dbReference type="InterPro" id="IPR033870">
    <property type="entry name" value="FatB"/>
</dbReference>
<evidence type="ECO:0000256" key="6">
    <source>
        <dbReference type="SAM" id="SignalP"/>
    </source>
</evidence>
<dbReference type="GO" id="GO:1901678">
    <property type="term" value="P:iron coordination entity transport"/>
    <property type="evidence" value="ECO:0007669"/>
    <property type="project" value="UniProtKB-ARBA"/>
</dbReference>
<evidence type="ECO:0000256" key="4">
    <source>
        <dbReference type="ARBA" id="ARBA00022496"/>
    </source>
</evidence>
<comment type="similarity">
    <text evidence="2">Belongs to the bacterial solute-binding protein 8 family.</text>
</comment>
<evidence type="ECO:0000256" key="5">
    <source>
        <dbReference type="ARBA" id="ARBA00022729"/>
    </source>
</evidence>
<dbReference type="CDD" id="cd01140">
    <property type="entry name" value="FatB"/>
    <property type="match status" value="1"/>
</dbReference>
<feature type="signal peptide" evidence="6">
    <location>
        <begin position="1"/>
        <end position="27"/>
    </location>
</feature>
<dbReference type="Proteomes" id="UP001155587">
    <property type="component" value="Unassembled WGS sequence"/>
</dbReference>
<feature type="chain" id="PRO_5040951420" evidence="6">
    <location>
        <begin position="28"/>
        <end position="305"/>
    </location>
</feature>
<accession>A0A9X3CSW0</accession>
<dbReference type="SUPFAM" id="SSF53807">
    <property type="entry name" value="Helical backbone' metal receptor"/>
    <property type="match status" value="1"/>
</dbReference>
<keyword evidence="4" id="KW-0406">Ion transport</keyword>
<evidence type="ECO:0000256" key="1">
    <source>
        <dbReference type="ARBA" id="ARBA00004196"/>
    </source>
</evidence>
<dbReference type="InterPro" id="IPR051313">
    <property type="entry name" value="Bact_iron-sidero_bind"/>
</dbReference>
<evidence type="ECO:0000313" key="9">
    <source>
        <dbReference type="Proteomes" id="UP001155587"/>
    </source>
</evidence>